<evidence type="ECO:0000313" key="1">
    <source>
        <dbReference type="EMBL" id="GCC44105.1"/>
    </source>
</evidence>
<organism evidence="1 2">
    <name type="scientific">Chiloscyllium punctatum</name>
    <name type="common">Brownbanded bambooshark</name>
    <name type="synonym">Hemiscyllium punctatum</name>
    <dbReference type="NCBI Taxonomy" id="137246"/>
    <lineage>
        <taxon>Eukaryota</taxon>
        <taxon>Metazoa</taxon>
        <taxon>Chordata</taxon>
        <taxon>Craniata</taxon>
        <taxon>Vertebrata</taxon>
        <taxon>Chondrichthyes</taxon>
        <taxon>Elasmobranchii</taxon>
        <taxon>Galeomorphii</taxon>
        <taxon>Galeoidea</taxon>
        <taxon>Orectolobiformes</taxon>
        <taxon>Hemiscylliidae</taxon>
        <taxon>Chiloscyllium</taxon>
    </lineage>
</organism>
<keyword evidence="2" id="KW-1185">Reference proteome</keyword>
<reference evidence="1 2" key="1">
    <citation type="journal article" date="2018" name="Nat. Ecol. Evol.">
        <title>Shark genomes provide insights into elasmobranch evolution and the origin of vertebrates.</title>
        <authorList>
            <person name="Hara Y"/>
            <person name="Yamaguchi K"/>
            <person name="Onimaru K"/>
            <person name="Kadota M"/>
            <person name="Koyanagi M"/>
            <person name="Keeley SD"/>
            <person name="Tatsumi K"/>
            <person name="Tanaka K"/>
            <person name="Motone F"/>
            <person name="Kageyama Y"/>
            <person name="Nozu R"/>
            <person name="Adachi N"/>
            <person name="Nishimura O"/>
            <person name="Nakagawa R"/>
            <person name="Tanegashima C"/>
            <person name="Kiyatake I"/>
            <person name="Matsumoto R"/>
            <person name="Murakumo K"/>
            <person name="Nishida K"/>
            <person name="Terakita A"/>
            <person name="Kuratani S"/>
            <person name="Sato K"/>
            <person name="Hyodo S Kuraku.S."/>
        </authorList>
    </citation>
    <scope>NUCLEOTIDE SEQUENCE [LARGE SCALE GENOMIC DNA]</scope>
</reference>
<evidence type="ECO:0000313" key="2">
    <source>
        <dbReference type="Proteomes" id="UP000287033"/>
    </source>
</evidence>
<comment type="caution">
    <text evidence="1">The sequence shown here is derived from an EMBL/GenBank/DDBJ whole genome shotgun (WGS) entry which is preliminary data.</text>
</comment>
<gene>
    <name evidence="1" type="ORF">chiPu_0028290</name>
</gene>
<protein>
    <submittedName>
        <fullName evidence="1">Uncharacterized protein</fullName>
    </submittedName>
</protein>
<feature type="non-terminal residue" evidence="1">
    <location>
        <position position="52"/>
    </location>
</feature>
<proteinExistence type="predicted"/>
<name>A0A401TN94_CHIPU</name>
<dbReference type="AlphaFoldDB" id="A0A401TN94"/>
<dbReference type="Proteomes" id="UP000287033">
    <property type="component" value="Unassembled WGS sequence"/>
</dbReference>
<accession>A0A401TN94</accession>
<dbReference type="EMBL" id="BEZZ01128238">
    <property type="protein sequence ID" value="GCC44105.1"/>
    <property type="molecule type" value="Genomic_DNA"/>
</dbReference>
<sequence length="52" mass="5632">MCPPCVAGADGEDREQAAVCGMERERRKHCSPAVSVPNQEGENDWVLAMTSL</sequence>